<comment type="caution">
    <text evidence="2">The sequence shown here is derived from an EMBL/GenBank/DDBJ whole genome shotgun (WGS) entry which is preliminary data.</text>
</comment>
<sequence>MASEKFFNLQLPNSDALSIKTVLESVMRDVGDGMVLFGPTDNAGQFSFVVHRLDGDEIDTKVIMDRVNGQALIYWPALKGNKTRSEESDKHASVCTPASGGQDVEEGDLSTRGWILQERALSRRSIHFTEAQIYFECGSCIWCETGQPIDYRAPLSSSYFPLSERSNRPAECSRIFKDLFRRYSKMDLTNAKDRPLAIAGLEYRLSQVYNTDVIYGMLRSHFAESLFWQRSGSSWLQAQIKIADWPFHVGSPPPPNMVVDCLQRRNHLHRLSPSEHHLE</sequence>
<proteinExistence type="predicted"/>
<keyword evidence="3" id="KW-1185">Reference proteome</keyword>
<dbReference type="AlphaFoldDB" id="A0A428P247"/>
<name>A0A428P247_9HYPO</name>
<reference evidence="2 3" key="1">
    <citation type="submission" date="2017-06" db="EMBL/GenBank/DDBJ databases">
        <title>Comparative genomic analysis of Ambrosia Fusariam Clade fungi.</title>
        <authorList>
            <person name="Stajich J.E."/>
            <person name="Carrillo J."/>
            <person name="Kijimoto T."/>
            <person name="Eskalen A."/>
            <person name="O'Donnell K."/>
            <person name="Kasson M."/>
        </authorList>
    </citation>
    <scope>NUCLEOTIDE SEQUENCE [LARGE SCALE GENOMIC DNA]</scope>
    <source>
        <strain evidence="2 3">NRRL62584</strain>
    </source>
</reference>
<evidence type="ECO:0000313" key="2">
    <source>
        <dbReference type="EMBL" id="RSL47108.1"/>
    </source>
</evidence>
<dbReference type="EMBL" id="NKCI01000224">
    <property type="protein sequence ID" value="RSL47108.1"/>
    <property type="molecule type" value="Genomic_DNA"/>
</dbReference>
<accession>A0A428P247</accession>
<protein>
    <submittedName>
        <fullName evidence="2">Uncharacterized protein</fullName>
    </submittedName>
</protein>
<organism evidence="2 3">
    <name type="scientific">Fusarium duplospermum</name>
    <dbReference type="NCBI Taxonomy" id="1325734"/>
    <lineage>
        <taxon>Eukaryota</taxon>
        <taxon>Fungi</taxon>
        <taxon>Dikarya</taxon>
        <taxon>Ascomycota</taxon>
        <taxon>Pezizomycotina</taxon>
        <taxon>Sordariomycetes</taxon>
        <taxon>Hypocreomycetidae</taxon>
        <taxon>Hypocreales</taxon>
        <taxon>Nectriaceae</taxon>
        <taxon>Fusarium</taxon>
        <taxon>Fusarium solani species complex</taxon>
    </lineage>
</organism>
<dbReference type="STRING" id="1325734.A0A428P247"/>
<dbReference type="Proteomes" id="UP000288168">
    <property type="component" value="Unassembled WGS sequence"/>
</dbReference>
<dbReference type="PANTHER" id="PTHR33112">
    <property type="entry name" value="DOMAIN PROTEIN, PUTATIVE-RELATED"/>
    <property type="match status" value="1"/>
</dbReference>
<dbReference type="OrthoDB" id="5125733at2759"/>
<evidence type="ECO:0000313" key="3">
    <source>
        <dbReference type="Proteomes" id="UP000288168"/>
    </source>
</evidence>
<gene>
    <name evidence="2" type="ORF">CEP54_013562</name>
</gene>
<evidence type="ECO:0000256" key="1">
    <source>
        <dbReference type="SAM" id="MobiDB-lite"/>
    </source>
</evidence>
<feature type="region of interest" description="Disordered" evidence="1">
    <location>
        <begin position="85"/>
        <end position="106"/>
    </location>
</feature>
<dbReference type="PANTHER" id="PTHR33112:SF10">
    <property type="entry name" value="TOL"/>
    <property type="match status" value="1"/>
</dbReference>